<dbReference type="HAMAP" id="MF_00849">
    <property type="entry name" value="BipA"/>
    <property type="match status" value="1"/>
</dbReference>
<dbReference type="InterPro" id="IPR047043">
    <property type="entry name" value="BipA_III"/>
</dbReference>
<dbReference type="Proteomes" id="UP000198552">
    <property type="component" value="Unassembled WGS sequence"/>
</dbReference>
<dbReference type="InterPro" id="IPR042116">
    <property type="entry name" value="TypA/BipA_C"/>
</dbReference>
<comment type="subunit">
    <text evidence="3">Monomer.</text>
</comment>
<dbReference type="InterPro" id="IPR047042">
    <property type="entry name" value="BipA_II"/>
</dbReference>
<dbReference type="FunFam" id="3.40.50.300:FF:000055">
    <property type="entry name" value="GTP-binding protein TypA"/>
    <property type="match status" value="1"/>
</dbReference>
<feature type="domain" description="Tr-type G" evidence="4">
    <location>
        <begin position="3"/>
        <end position="209"/>
    </location>
</feature>
<dbReference type="PROSITE" id="PS51722">
    <property type="entry name" value="G_TR_2"/>
    <property type="match status" value="1"/>
</dbReference>
<dbReference type="GO" id="GO:0005829">
    <property type="term" value="C:cytosol"/>
    <property type="evidence" value="ECO:0007669"/>
    <property type="project" value="TreeGrafter"/>
</dbReference>
<organism evidence="5 6">
    <name type="scientific">Oryzisolibacter propanilivorax</name>
    <dbReference type="NCBI Taxonomy" id="1527607"/>
    <lineage>
        <taxon>Bacteria</taxon>
        <taxon>Pseudomonadati</taxon>
        <taxon>Pseudomonadota</taxon>
        <taxon>Betaproteobacteria</taxon>
        <taxon>Burkholderiales</taxon>
        <taxon>Comamonadaceae</taxon>
        <taxon>Oryzisolibacter</taxon>
    </lineage>
</organism>
<gene>
    <name evidence="3" type="primary">bipA</name>
    <name evidence="5" type="ORF">SAMN05428957_10985</name>
</gene>
<keyword evidence="3" id="KW-0378">Hydrolase</keyword>
<dbReference type="NCBIfam" id="TIGR00231">
    <property type="entry name" value="small_GTP"/>
    <property type="match status" value="1"/>
</dbReference>
<dbReference type="GO" id="GO:1990904">
    <property type="term" value="C:ribonucleoprotein complex"/>
    <property type="evidence" value="ECO:0007669"/>
    <property type="project" value="TreeGrafter"/>
</dbReference>
<name>A0A1G9UN20_9BURK</name>
<dbReference type="InterPro" id="IPR031157">
    <property type="entry name" value="G_TR_CS"/>
</dbReference>
<evidence type="ECO:0000313" key="5">
    <source>
        <dbReference type="EMBL" id="SDM61316.1"/>
    </source>
</evidence>
<dbReference type="InterPro" id="IPR047041">
    <property type="entry name" value="BipA_GTP-bd_dom"/>
</dbReference>
<keyword evidence="3" id="KW-0699">rRNA-binding</keyword>
<dbReference type="GO" id="GO:0005525">
    <property type="term" value="F:GTP binding"/>
    <property type="evidence" value="ECO:0007669"/>
    <property type="project" value="UniProtKB-UniRule"/>
</dbReference>
<dbReference type="Pfam" id="PF00009">
    <property type="entry name" value="GTP_EFTU"/>
    <property type="match status" value="1"/>
</dbReference>
<dbReference type="GO" id="GO:0043022">
    <property type="term" value="F:ribosome binding"/>
    <property type="evidence" value="ECO:0007669"/>
    <property type="project" value="UniProtKB-UniRule"/>
</dbReference>
<dbReference type="FunFam" id="2.40.50.250:FF:000001">
    <property type="entry name" value="GTP-binding protein TypA"/>
    <property type="match status" value="1"/>
</dbReference>
<keyword evidence="3" id="KW-0690">Ribosome biogenesis</keyword>
<dbReference type="EC" id="3.6.5.-" evidence="3"/>
<proteinExistence type="inferred from homology"/>
<protein>
    <recommendedName>
        <fullName evidence="3">Large ribosomal subunit assembly factor BipA</fullName>
        <ecNumber evidence="3">3.6.5.-</ecNumber>
    </recommendedName>
    <alternativeName>
        <fullName evidence="3">GTP-binding protein BipA</fullName>
    </alternativeName>
</protein>
<dbReference type="InterPro" id="IPR027417">
    <property type="entry name" value="P-loop_NTPase"/>
</dbReference>
<dbReference type="Pfam" id="PF00679">
    <property type="entry name" value="EFG_C"/>
    <property type="match status" value="1"/>
</dbReference>
<dbReference type="InterPro" id="IPR000640">
    <property type="entry name" value="EFG_V-like"/>
</dbReference>
<evidence type="ECO:0000256" key="2">
    <source>
        <dbReference type="ARBA" id="ARBA00023134"/>
    </source>
</evidence>
<comment type="function">
    <text evidence="3">A 50S ribosomal subunit assembly protein with GTPase activity, required for 50S subunit assembly at low temperatures, may also play a role in translation. Binds GTP and analogs. Binds the 70S ribosome between the 30S and 50S subunits, in a similar position as ribosome-bound EF-G; it contacts a number of ribosomal proteins, both rRNAs and the A-site tRNA.</text>
</comment>
<feature type="binding site" evidence="3">
    <location>
        <begin position="128"/>
        <end position="131"/>
    </location>
    <ligand>
        <name>GTP</name>
        <dbReference type="ChEBI" id="CHEBI:37565"/>
    </ligand>
</feature>
<evidence type="ECO:0000256" key="1">
    <source>
        <dbReference type="ARBA" id="ARBA00022741"/>
    </source>
</evidence>
<dbReference type="GO" id="GO:0003924">
    <property type="term" value="F:GTPase activity"/>
    <property type="evidence" value="ECO:0007669"/>
    <property type="project" value="UniProtKB-UniRule"/>
</dbReference>
<dbReference type="GO" id="GO:0000049">
    <property type="term" value="F:tRNA binding"/>
    <property type="evidence" value="ECO:0007669"/>
    <property type="project" value="UniProtKB-KW"/>
</dbReference>
<dbReference type="InterPro" id="IPR035647">
    <property type="entry name" value="EFG_III/V"/>
</dbReference>
<dbReference type="Gene3D" id="3.40.50.300">
    <property type="entry name" value="P-loop containing nucleotide triphosphate hydrolases"/>
    <property type="match status" value="1"/>
</dbReference>
<dbReference type="OrthoDB" id="9801472at2"/>
<dbReference type="InterPro" id="IPR009000">
    <property type="entry name" value="Transl_B-barrel_sf"/>
</dbReference>
<dbReference type="SUPFAM" id="SSF52540">
    <property type="entry name" value="P-loop containing nucleoside triphosphate hydrolases"/>
    <property type="match status" value="1"/>
</dbReference>
<dbReference type="Gene3D" id="2.40.50.250">
    <property type="entry name" value="bipa protein"/>
    <property type="match status" value="1"/>
</dbReference>
<dbReference type="GO" id="GO:0000027">
    <property type="term" value="P:ribosomal large subunit assembly"/>
    <property type="evidence" value="ECO:0007669"/>
    <property type="project" value="UniProtKB-UniRule"/>
</dbReference>
<dbReference type="InterPro" id="IPR004161">
    <property type="entry name" value="EFTu-like_2"/>
</dbReference>
<dbReference type="STRING" id="1527607.SAMN05428957_10985"/>
<dbReference type="Gene3D" id="2.40.30.10">
    <property type="entry name" value="Translation factors"/>
    <property type="match status" value="1"/>
</dbReference>
<dbReference type="CDD" id="cd03691">
    <property type="entry name" value="BipA_TypA_II"/>
    <property type="match status" value="1"/>
</dbReference>
<dbReference type="SUPFAM" id="SSF50447">
    <property type="entry name" value="Translation proteins"/>
    <property type="match status" value="1"/>
</dbReference>
<dbReference type="InterPro" id="IPR048876">
    <property type="entry name" value="BipA_C"/>
</dbReference>
<dbReference type="CDD" id="cd01891">
    <property type="entry name" value="TypA_BipA"/>
    <property type="match status" value="1"/>
</dbReference>
<dbReference type="InterPro" id="IPR035651">
    <property type="entry name" value="BipA_V"/>
</dbReference>
<dbReference type="SUPFAM" id="SSF54980">
    <property type="entry name" value="EF-G C-terminal domain-like"/>
    <property type="match status" value="2"/>
</dbReference>
<dbReference type="RefSeq" id="WP_091571603.1">
    <property type="nucleotide sequence ID" value="NZ_FNHP01000009.1"/>
</dbReference>
<dbReference type="InterPro" id="IPR005225">
    <property type="entry name" value="Small_GTP-bd"/>
</dbReference>
<evidence type="ECO:0000256" key="3">
    <source>
        <dbReference type="HAMAP-Rule" id="MF_00849"/>
    </source>
</evidence>
<keyword evidence="3" id="KW-0963">Cytoplasm</keyword>
<dbReference type="NCBIfam" id="TIGR01394">
    <property type="entry name" value="TypA_BipA"/>
    <property type="match status" value="1"/>
</dbReference>
<dbReference type="EMBL" id="FNHP01000009">
    <property type="protein sequence ID" value="SDM61316.1"/>
    <property type="molecule type" value="Genomic_DNA"/>
</dbReference>
<accession>A0A1G9UN20</accession>
<dbReference type="Gene3D" id="3.30.70.240">
    <property type="match status" value="1"/>
</dbReference>
<comment type="catalytic activity">
    <reaction evidence="3">
        <text>GTP + H2O = GDP + phosphate + H(+)</text>
        <dbReference type="Rhea" id="RHEA:19669"/>
        <dbReference type="ChEBI" id="CHEBI:15377"/>
        <dbReference type="ChEBI" id="CHEBI:15378"/>
        <dbReference type="ChEBI" id="CHEBI:37565"/>
        <dbReference type="ChEBI" id="CHEBI:43474"/>
        <dbReference type="ChEBI" id="CHEBI:58189"/>
    </reaction>
</comment>
<comment type="similarity">
    <text evidence="3">Belongs to the TRAFAC class translation factor GTPase superfamily. Classic translation factor GTPase family. BipA subfamily.</text>
</comment>
<feature type="binding site" evidence="3">
    <location>
        <begin position="15"/>
        <end position="20"/>
    </location>
    <ligand>
        <name>GTP</name>
        <dbReference type="ChEBI" id="CHEBI:37565"/>
    </ligand>
</feature>
<dbReference type="PRINTS" id="PR00315">
    <property type="entry name" value="ELONGATNFCT"/>
</dbReference>
<keyword evidence="3" id="KW-0694">RNA-binding</keyword>
<evidence type="ECO:0000259" key="4">
    <source>
        <dbReference type="PROSITE" id="PS51722"/>
    </source>
</evidence>
<keyword evidence="1 3" id="KW-0547">Nucleotide-binding</keyword>
<dbReference type="Gene3D" id="3.30.70.870">
    <property type="entry name" value="Elongation Factor G (Translational Gtpase), domain 3"/>
    <property type="match status" value="1"/>
</dbReference>
<sequence>MSQQIRNIAIIAHVDHGKTTMVDQLLRQSGTFAAHEKVVDTVMDNNAIERERGITILAKNCAASWKGTHINILDTPGHADFGGEVERALSMVDGVVLLIDAQEGPMPQTRFVTKKALALGLKPIVVVNKVDKPGANPDKVVNAAFDLFDKLGANDEQLDFPVVYASGINGWSALEQGQPGEQWGQDMSALFDTILSHVPVAGGDATAPLQLQISALDYSTFVGRIGVGRINAGVLKAGQDVLVMHGMDGNTYKGRINQIHQFRGLDRVQVSEAGPGEIVLINGIENVGIGETITDPASPTPLPMLKIDEPTLTMNFSVNTSPLAGREGKFVTSRQIWDRLQKELRSNVALRVKETDEDGVFEVAGRGELHLTILLEEMRREGYELAVSKPRVVFKDIDGERCEPIELVTADIEEGHQGGVMQALGERKGELVNMEPDGRGRVRLEYRIPARGLIGFTNEFLNLTRGSGLISNIFDSYEPHKGEIGGRKNGVLISMDDGEIFTYALGKLDDRGRMFVRAGDPVYEGMIIGIHSRDNDLIVNATRTKQLTNFRVSGKEDAIKITPPIDLTLEYGVEFIEDDELVEITPKSIRLRKRHLKEHERKRASREGA</sequence>
<keyword evidence="6" id="KW-1185">Reference proteome</keyword>
<dbReference type="PANTHER" id="PTHR42908">
    <property type="entry name" value="TRANSLATION ELONGATION FACTOR-RELATED"/>
    <property type="match status" value="1"/>
</dbReference>
<dbReference type="CDD" id="cd03710">
    <property type="entry name" value="BipA_TypA_C"/>
    <property type="match status" value="1"/>
</dbReference>
<keyword evidence="2 3" id="KW-0342">GTP-binding</keyword>
<dbReference type="GO" id="GO:0019843">
    <property type="term" value="F:rRNA binding"/>
    <property type="evidence" value="ECO:0007669"/>
    <property type="project" value="UniProtKB-KW"/>
</dbReference>
<keyword evidence="3" id="KW-0820">tRNA-binding</keyword>
<evidence type="ECO:0000313" key="6">
    <source>
        <dbReference type="Proteomes" id="UP000198552"/>
    </source>
</evidence>
<dbReference type="AlphaFoldDB" id="A0A1G9UN20"/>
<reference evidence="6" key="1">
    <citation type="submission" date="2016-10" db="EMBL/GenBank/DDBJ databases">
        <authorList>
            <person name="Varghese N."/>
            <person name="Submissions S."/>
        </authorList>
    </citation>
    <scope>NUCLEOTIDE SEQUENCE [LARGE SCALE GENOMIC DNA]</scope>
    <source>
        <strain evidence="6">EPL6</strain>
    </source>
</reference>
<comment type="subcellular location">
    <subcellularLocation>
        <location evidence="3">Cytoplasm</location>
    </subcellularLocation>
    <text evidence="3">Binds to ribosomes.</text>
</comment>
<dbReference type="GO" id="GO:0097216">
    <property type="term" value="F:guanosine tetraphosphate binding"/>
    <property type="evidence" value="ECO:0007669"/>
    <property type="project" value="UniProtKB-ARBA"/>
</dbReference>
<dbReference type="PROSITE" id="PS00301">
    <property type="entry name" value="G_TR_1"/>
    <property type="match status" value="1"/>
</dbReference>
<dbReference type="FunFam" id="3.30.70.240:FF:000002">
    <property type="entry name" value="GTP-binding protein TypA"/>
    <property type="match status" value="1"/>
</dbReference>
<dbReference type="PANTHER" id="PTHR42908:SF8">
    <property type="entry name" value="TR-TYPE G DOMAIN-CONTAINING PROTEIN"/>
    <property type="match status" value="1"/>
</dbReference>
<dbReference type="CDD" id="cd16263">
    <property type="entry name" value="BipA_III"/>
    <property type="match status" value="1"/>
</dbReference>
<dbReference type="InterPro" id="IPR006298">
    <property type="entry name" value="BipA"/>
</dbReference>
<dbReference type="FunFam" id="3.30.70.870:FF:000003">
    <property type="entry name" value="GTP-binding protein TypA"/>
    <property type="match status" value="1"/>
</dbReference>
<dbReference type="Pfam" id="PF03144">
    <property type="entry name" value="GTP_EFTU_D2"/>
    <property type="match status" value="1"/>
</dbReference>
<dbReference type="InterPro" id="IPR000795">
    <property type="entry name" value="T_Tr_GTP-bd_dom"/>
</dbReference>
<dbReference type="Pfam" id="PF21018">
    <property type="entry name" value="BipA_C"/>
    <property type="match status" value="1"/>
</dbReference>